<dbReference type="Proteomes" id="UP000680158">
    <property type="component" value="Unassembled WGS sequence"/>
</dbReference>
<dbReference type="PRINTS" id="PR00039">
    <property type="entry name" value="HTHLYSR"/>
</dbReference>
<dbReference type="RefSeq" id="WP_212684255.1">
    <property type="nucleotide sequence ID" value="NZ_JAGSPM010000005.1"/>
</dbReference>
<dbReference type="InterPro" id="IPR000847">
    <property type="entry name" value="LysR_HTH_N"/>
</dbReference>
<gene>
    <name evidence="6" type="ORF">KDM92_10270</name>
</gene>
<dbReference type="Gene3D" id="1.10.10.10">
    <property type="entry name" value="Winged helix-like DNA-binding domain superfamily/Winged helix DNA-binding domain"/>
    <property type="match status" value="1"/>
</dbReference>
<evidence type="ECO:0000256" key="2">
    <source>
        <dbReference type="ARBA" id="ARBA00023015"/>
    </source>
</evidence>
<dbReference type="PANTHER" id="PTHR30537:SF26">
    <property type="entry name" value="GLYCINE CLEAVAGE SYSTEM TRANSCRIPTIONAL ACTIVATOR"/>
    <property type="match status" value="1"/>
</dbReference>
<dbReference type="SUPFAM" id="SSF46785">
    <property type="entry name" value="Winged helix' DNA-binding domain"/>
    <property type="match status" value="1"/>
</dbReference>
<dbReference type="EMBL" id="JAGSPM010000005">
    <property type="protein sequence ID" value="MBR7746967.1"/>
    <property type="molecule type" value="Genomic_DNA"/>
</dbReference>
<dbReference type="GO" id="GO:0043565">
    <property type="term" value="F:sequence-specific DNA binding"/>
    <property type="evidence" value="ECO:0007669"/>
    <property type="project" value="TreeGrafter"/>
</dbReference>
<keyword evidence="4" id="KW-0804">Transcription</keyword>
<comment type="similarity">
    <text evidence="1">Belongs to the LysR transcriptional regulatory family.</text>
</comment>
<dbReference type="SUPFAM" id="SSF53850">
    <property type="entry name" value="Periplasmic binding protein-like II"/>
    <property type="match status" value="1"/>
</dbReference>
<sequence>MRRKVPSLNALLVFEAAARLQSFTQAADELALTQSAVCKQIANLEDWLGLALFARVKKRVQLSSAGRDYAEKIRRHLDKIERDTLELMAHKEGAGVLELAVIPTFATQWLIPRLAEFQQLRPDITVNLSTRTSAFLFPDSLFHAAIHSGNAVWPGTKGDYLMAEDQAIPVCSPQLLRKYLGRKKQANLQDLAQMPLLHLSTRLEDWRRWFDLHQHENDICAVNGARYELFTMLIEAAIAGLGVALIPRYMVKNHLDNGKLQIPIDLSLPEQTGYYLVYPEENANLPTLQAFRSWLLLQTAQTEQTGPATQ</sequence>
<dbReference type="InterPro" id="IPR005119">
    <property type="entry name" value="LysR_subst-bd"/>
</dbReference>
<evidence type="ECO:0000256" key="3">
    <source>
        <dbReference type="ARBA" id="ARBA00023125"/>
    </source>
</evidence>
<feature type="domain" description="HTH lysR-type" evidence="5">
    <location>
        <begin position="6"/>
        <end position="63"/>
    </location>
</feature>
<proteinExistence type="inferred from homology"/>
<keyword evidence="7" id="KW-1185">Reference proteome</keyword>
<dbReference type="PANTHER" id="PTHR30537">
    <property type="entry name" value="HTH-TYPE TRANSCRIPTIONAL REGULATOR"/>
    <property type="match status" value="1"/>
</dbReference>
<dbReference type="InterPro" id="IPR036390">
    <property type="entry name" value="WH_DNA-bd_sf"/>
</dbReference>
<organism evidence="6 7">
    <name type="scientific">Undibacterium baiyunense</name>
    <dbReference type="NCBI Taxonomy" id="2828731"/>
    <lineage>
        <taxon>Bacteria</taxon>
        <taxon>Pseudomonadati</taxon>
        <taxon>Pseudomonadota</taxon>
        <taxon>Betaproteobacteria</taxon>
        <taxon>Burkholderiales</taxon>
        <taxon>Oxalobacteraceae</taxon>
        <taxon>Undibacterium</taxon>
    </lineage>
</organism>
<accession>A0A941DIQ4</accession>
<keyword evidence="3" id="KW-0238">DNA-binding</keyword>
<protein>
    <submittedName>
        <fullName evidence="6">LysR family transcriptional regulator</fullName>
    </submittedName>
</protein>
<evidence type="ECO:0000313" key="7">
    <source>
        <dbReference type="Proteomes" id="UP000680158"/>
    </source>
</evidence>
<dbReference type="InterPro" id="IPR036388">
    <property type="entry name" value="WH-like_DNA-bd_sf"/>
</dbReference>
<comment type="caution">
    <text evidence="6">The sequence shown here is derived from an EMBL/GenBank/DDBJ whole genome shotgun (WGS) entry which is preliminary data.</text>
</comment>
<dbReference type="Pfam" id="PF03466">
    <property type="entry name" value="LysR_substrate"/>
    <property type="match status" value="1"/>
</dbReference>
<dbReference type="InterPro" id="IPR058163">
    <property type="entry name" value="LysR-type_TF_proteobact-type"/>
</dbReference>
<dbReference type="Pfam" id="PF00126">
    <property type="entry name" value="HTH_1"/>
    <property type="match status" value="1"/>
</dbReference>
<dbReference type="FunFam" id="3.40.190.10:FF:000017">
    <property type="entry name" value="Glycine cleavage system transcriptional activator"/>
    <property type="match status" value="1"/>
</dbReference>
<dbReference type="Gene3D" id="3.40.190.10">
    <property type="entry name" value="Periplasmic binding protein-like II"/>
    <property type="match status" value="2"/>
</dbReference>
<evidence type="ECO:0000313" key="6">
    <source>
        <dbReference type="EMBL" id="MBR7746967.1"/>
    </source>
</evidence>
<evidence type="ECO:0000259" key="5">
    <source>
        <dbReference type="PROSITE" id="PS50931"/>
    </source>
</evidence>
<evidence type="ECO:0000256" key="4">
    <source>
        <dbReference type="ARBA" id="ARBA00023163"/>
    </source>
</evidence>
<evidence type="ECO:0000256" key="1">
    <source>
        <dbReference type="ARBA" id="ARBA00009437"/>
    </source>
</evidence>
<dbReference type="FunFam" id="1.10.10.10:FF:000038">
    <property type="entry name" value="Glycine cleavage system transcriptional activator"/>
    <property type="match status" value="1"/>
</dbReference>
<keyword evidence="2" id="KW-0805">Transcription regulation</keyword>
<dbReference type="AlphaFoldDB" id="A0A941DIQ4"/>
<dbReference type="GO" id="GO:0006351">
    <property type="term" value="P:DNA-templated transcription"/>
    <property type="evidence" value="ECO:0007669"/>
    <property type="project" value="TreeGrafter"/>
</dbReference>
<dbReference type="GO" id="GO:0003700">
    <property type="term" value="F:DNA-binding transcription factor activity"/>
    <property type="evidence" value="ECO:0007669"/>
    <property type="project" value="InterPro"/>
</dbReference>
<name>A0A941DIQ4_9BURK</name>
<reference evidence="6 7" key="1">
    <citation type="submission" date="2021-04" db="EMBL/GenBank/DDBJ databases">
        <title>novel species isolated from subtropical streams in China.</title>
        <authorList>
            <person name="Lu H."/>
        </authorList>
    </citation>
    <scope>NUCLEOTIDE SEQUENCE [LARGE SCALE GENOMIC DNA]</scope>
    <source>
        <strain evidence="6 7">BYS107W</strain>
    </source>
</reference>
<dbReference type="PROSITE" id="PS50931">
    <property type="entry name" value="HTH_LYSR"/>
    <property type="match status" value="1"/>
</dbReference>